<dbReference type="InterPro" id="IPR013103">
    <property type="entry name" value="RVT_2"/>
</dbReference>
<dbReference type="InterPro" id="IPR036875">
    <property type="entry name" value="Znf_CCHC_sf"/>
</dbReference>
<feature type="region of interest" description="Disordered" evidence="2">
    <location>
        <begin position="293"/>
        <end position="355"/>
    </location>
</feature>
<evidence type="ECO:0000259" key="3">
    <source>
        <dbReference type="PROSITE" id="PS50158"/>
    </source>
</evidence>
<dbReference type="EMBL" id="JAUUTY010000006">
    <property type="protein sequence ID" value="KAK1613667.1"/>
    <property type="molecule type" value="Genomic_DNA"/>
</dbReference>
<proteinExistence type="predicted"/>
<feature type="compositionally biased region" description="Basic and acidic residues" evidence="2">
    <location>
        <begin position="1341"/>
        <end position="1350"/>
    </location>
</feature>
<keyword evidence="5" id="KW-1185">Reference proteome</keyword>
<feature type="region of interest" description="Disordered" evidence="2">
    <location>
        <begin position="1310"/>
        <end position="1366"/>
    </location>
</feature>
<dbReference type="GO" id="GO:0003676">
    <property type="term" value="F:nucleic acid binding"/>
    <property type="evidence" value="ECO:0007669"/>
    <property type="project" value="InterPro"/>
</dbReference>
<evidence type="ECO:0000256" key="2">
    <source>
        <dbReference type="SAM" id="MobiDB-lite"/>
    </source>
</evidence>
<dbReference type="SMART" id="SM00343">
    <property type="entry name" value="ZnF_C2HC"/>
    <property type="match status" value="2"/>
</dbReference>
<dbReference type="InterPro" id="IPR043502">
    <property type="entry name" value="DNA/RNA_pol_sf"/>
</dbReference>
<dbReference type="PANTHER" id="PTHR33170:SF40">
    <property type="entry name" value="OS04G0557100 PROTEIN"/>
    <property type="match status" value="1"/>
</dbReference>
<dbReference type="PROSITE" id="PS50158">
    <property type="entry name" value="ZF_CCHC"/>
    <property type="match status" value="1"/>
</dbReference>
<dbReference type="Proteomes" id="UP001231189">
    <property type="component" value="Unassembled WGS sequence"/>
</dbReference>
<evidence type="ECO:0000256" key="1">
    <source>
        <dbReference type="PROSITE-ProRule" id="PRU00047"/>
    </source>
</evidence>
<organism evidence="4 5">
    <name type="scientific">Lolium multiflorum</name>
    <name type="common">Italian ryegrass</name>
    <name type="synonym">Lolium perenne subsp. multiflorum</name>
    <dbReference type="NCBI Taxonomy" id="4521"/>
    <lineage>
        <taxon>Eukaryota</taxon>
        <taxon>Viridiplantae</taxon>
        <taxon>Streptophyta</taxon>
        <taxon>Embryophyta</taxon>
        <taxon>Tracheophyta</taxon>
        <taxon>Spermatophyta</taxon>
        <taxon>Magnoliopsida</taxon>
        <taxon>Liliopsida</taxon>
        <taxon>Poales</taxon>
        <taxon>Poaceae</taxon>
        <taxon>BOP clade</taxon>
        <taxon>Pooideae</taxon>
        <taxon>Poodae</taxon>
        <taxon>Poeae</taxon>
        <taxon>Poeae Chloroplast Group 2 (Poeae type)</taxon>
        <taxon>Loliodinae</taxon>
        <taxon>Loliinae</taxon>
        <taxon>Lolium</taxon>
    </lineage>
</organism>
<gene>
    <name evidence="4" type="ORF">QYE76_019184</name>
</gene>
<evidence type="ECO:0000313" key="4">
    <source>
        <dbReference type="EMBL" id="KAK1613667.1"/>
    </source>
</evidence>
<keyword evidence="1" id="KW-0863">Zinc-finger</keyword>
<name>A0AAD8VMV4_LOLMU</name>
<dbReference type="SUPFAM" id="SSF57756">
    <property type="entry name" value="Retrovirus zinc finger-like domains"/>
    <property type="match status" value="1"/>
</dbReference>
<feature type="compositionally biased region" description="Low complexity" evidence="2">
    <location>
        <begin position="1353"/>
        <end position="1366"/>
    </location>
</feature>
<protein>
    <recommendedName>
        <fullName evidence="3">CCHC-type domain-containing protein</fullName>
    </recommendedName>
</protein>
<feature type="region of interest" description="Disordered" evidence="2">
    <location>
        <begin position="1046"/>
        <end position="1071"/>
    </location>
</feature>
<dbReference type="Pfam" id="PF14223">
    <property type="entry name" value="Retrotran_gag_2"/>
    <property type="match status" value="1"/>
</dbReference>
<comment type="caution">
    <text evidence="4">The sequence shown here is derived from an EMBL/GenBank/DDBJ whole genome shotgun (WGS) entry which is preliminary data.</text>
</comment>
<dbReference type="Pfam" id="PF07727">
    <property type="entry name" value="RVT_2"/>
    <property type="match status" value="1"/>
</dbReference>
<reference evidence="4" key="1">
    <citation type="submission" date="2023-07" db="EMBL/GenBank/DDBJ databases">
        <title>A chromosome-level genome assembly of Lolium multiflorum.</title>
        <authorList>
            <person name="Chen Y."/>
            <person name="Copetti D."/>
            <person name="Kolliker R."/>
            <person name="Studer B."/>
        </authorList>
    </citation>
    <scope>NUCLEOTIDE SEQUENCE</scope>
    <source>
        <strain evidence="4">02402/16</strain>
        <tissue evidence="4">Leaf</tissue>
    </source>
</reference>
<feature type="region of interest" description="Disordered" evidence="2">
    <location>
        <begin position="51"/>
        <end position="70"/>
    </location>
</feature>
<feature type="domain" description="CCHC-type" evidence="3">
    <location>
        <begin position="1074"/>
        <end position="1088"/>
    </location>
</feature>
<feature type="compositionally biased region" description="Basic and acidic residues" evidence="2">
    <location>
        <begin position="325"/>
        <end position="338"/>
    </location>
</feature>
<dbReference type="PANTHER" id="PTHR33170">
    <property type="entry name" value="DUF4283 DOMAIN-CONTAINING PROTEIN-RELATED"/>
    <property type="match status" value="1"/>
</dbReference>
<feature type="region of interest" description="Disordered" evidence="2">
    <location>
        <begin position="1"/>
        <end position="42"/>
    </location>
</feature>
<evidence type="ECO:0000313" key="5">
    <source>
        <dbReference type="Proteomes" id="UP001231189"/>
    </source>
</evidence>
<dbReference type="Gene3D" id="4.10.60.10">
    <property type="entry name" value="Zinc finger, CCHC-type"/>
    <property type="match status" value="1"/>
</dbReference>
<sequence length="1753" mass="193126">MPPDAVVTERLLPSSTLERPPARPTVSPADGRGTSRAIKDTGRRRRLVAAGLAGSSSSAPPRTKNGVGRHARWRSAPDLVQRTLLRRAPPPLRHGTRGGGRCRRCRLGLGRLGRRPPPASAAMRYDAVEQLIGSNFPRWKNSIELCLAFNEFDYALREDKPVVPVAGATGYDELKKTYDSKKEKWDRSNHVAMLVMNSSISPEIIGALPKKDTAKEFMGHILRMINASNKLKHLKCELSYNLLIIMILESLPEEFDQFKINYNSMKEKWTLAEISPRIVQEEERMMMQNKDQAFHVGSSKRKHDGSGPQPDGDPEPNDNGNPEGEENHQSDNEEDPHNNDAPPPPSPVRRSHRERRKAISDDYITYMSEDVNDIGKVEDPTSYKEAIKSLNSSKWQVAMEDELKSMGSNNVWDLVEVPNGAKRVGCKWIYKTKYDPKGNIERFKARLVAKGFTQREGIDYNETFSPVSSKDSFRIVMALVAHFDLELHQMDVKTAFPNGDPDEDVYMTQPEGFVVEGKEHLTCRLKKSIYGLKQASRQWYLKFDKISRTFGFTENVVENCIYVKFKGSRFTILVLYVDDILLACSDKDMLHKTKNFLSSNFDMKDLGEASYVLGIKIHRDRSKDPAFFKNSADVLRSNGISIYDPKRKRIHQSHLLNREMTVGDRATGDSAGDSDFATPVRAREERHGCGSPERSLGGRFWVLQASDEEEDGEVDVISSSGGDRSLRYLVSTPASASDRDLSERSLELARKLRKRINRQMSQRRAATAAMEFPESAGTSSSDLLPLGRDQNKMKIRARPVLEPYVFLDDGLGGWTVVRRRHWSPVMDKKSPDPIISQISKCAELGLTNGRAGAHLTVVVALTPAAVVSTQAVEAISLVEGLLCPVLRRMGAKVLNAGIMLPARGLVLLMLLLRDMDLVVVEVHKGLVLAGTSCRFQRGYQYSNRNFSNYQPRWNNTGRGGYQQRYRPNAHEGPARGGIDANLLQQTVQAVVAAVTAAQKPAEIVAASVAPVPAKTSEATAGVPINSTTVSAATPNVVQTQEEALTQNGPEAQDGGSKVEGPGPSKKKKEDKTSCFRCKKPGHYIDDCPTPFCDLCESIHHIASACHLLQAPKPTAIMHGYADEGLMFFEMPCGAFKAKVENPKLAKVIVDGDAMTIPEIIEQLKRIVPSEKFNWVVFHLRDNIYRVKLPSKQEVQRLKNFGTYICQDREACLSFDLWSSVEEPLYMLPEVWVRVSGLPSDMRSDYLSLWGVGTLFGKTLDVDMPFTCKNKVLRTKIGCLDSRLIPANSDVFIRRGFFKLRFEVETNRDSQEVNMVDANDGNNGNDDAHQDQGNVGGGQSMDMDHKGHEVDDTSNNNENDGSNVNNGVEGMQEQLQKVDAIQIGSMSVQFNSPDAGGSGSASGSELVGLGEKCSLPAIGRCRGPVGTAPMGAPRQCMQQGSQPGELHSRQPQMGHTAAASPLVANQLQAGSPLSAADVSVDNAQTAARQSRHVGERSAAFVPEAGSSVKGAQGLASPRLSPLSQKIRPSVDPLVALGLSGCSNDEPMMPNDKVMIADHVSDSLGSSVHQVNVHKGGSYKSKLVDSLDYSFDGAKGGSKIAAKDDVHTMGLHGRMGAASSMEINAQPTLEDIIAFGGIPKASTVVRSSSRLESRPDVDMTQMEKARRNAQMRGTSCSPGKPFVPKFSLINIPDVEITHRAERLSIWWHIGSSFGPSFRRRYSGMPWLLDAYGSRWSLRISCARLAGDILGEYVHE</sequence>
<accession>A0AAD8VMV4</accession>
<dbReference type="SUPFAM" id="SSF56672">
    <property type="entry name" value="DNA/RNA polymerases"/>
    <property type="match status" value="1"/>
</dbReference>
<keyword evidence="1" id="KW-0862">Zinc</keyword>
<keyword evidence="1" id="KW-0479">Metal-binding</keyword>
<dbReference type="InterPro" id="IPR001878">
    <property type="entry name" value="Znf_CCHC"/>
</dbReference>
<feature type="region of interest" description="Disordered" evidence="2">
    <location>
        <begin position="1433"/>
        <end position="1455"/>
    </location>
</feature>
<dbReference type="Pfam" id="PF00098">
    <property type="entry name" value="zf-CCHC"/>
    <property type="match status" value="1"/>
</dbReference>
<dbReference type="GO" id="GO:0008270">
    <property type="term" value="F:zinc ion binding"/>
    <property type="evidence" value="ECO:0007669"/>
    <property type="project" value="UniProtKB-KW"/>
</dbReference>